<reference evidence="1" key="1">
    <citation type="submission" date="2021-06" db="EMBL/GenBank/DDBJ databases">
        <authorList>
            <person name="Kallberg Y."/>
            <person name="Tangrot J."/>
            <person name="Rosling A."/>
        </authorList>
    </citation>
    <scope>NUCLEOTIDE SEQUENCE</scope>
    <source>
        <strain evidence="1">28 12/20/2015</strain>
    </source>
</reference>
<organism evidence="1 2">
    <name type="scientific">Cetraspora pellucida</name>
    <dbReference type="NCBI Taxonomy" id="1433469"/>
    <lineage>
        <taxon>Eukaryota</taxon>
        <taxon>Fungi</taxon>
        <taxon>Fungi incertae sedis</taxon>
        <taxon>Mucoromycota</taxon>
        <taxon>Glomeromycotina</taxon>
        <taxon>Glomeromycetes</taxon>
        <taxon>Diversisporales</taxon>
        <taxon>Gigasporaceae</taxon>
        <taxon>Cetraspora</taxon>
    </lineage>
</organism>
<sequence>MNDEIREIRISHSWEARLYQLEMEMYCRQSRFYKNGKCSEIWLICSGGSNLIDKSRFREISREINLSARGSVAALLSMGDGKSLEELKAEKFSNIPSLKGKVYSYLSLPMHTSLGIHINGTFCLSSDRKSVLQADTDCLSSDRKSIRQADTGLLTAETKEGEWNRYILLDVLPPLHSKLLDHVANHLMSPFNNEMFSRLWPITFSTTDIYREYGLNVLRGLYIKRYKVFWTEANGGALTSLDKAYFVNSNDSTIADIFITHGIEIVKLSQDQMSHLNQMSKKMQYSSINSITPKLVCNWLRYYPSILDSAREKLHEIAFRLLNFIIQAKDYSQLVGLRLLPLCDKSLGTFGSQTYYVAEQEIRKLFPKAQSQFVADPPLDMQRIFKDVNFRAVLKIKDLSSDINGIIDLLKYVLPRDKEIEWDPNGVKYPNINWIYEILRLLSNFTDQNTMLPLEFKKLARFPILSTCRPHYKLVLPSLSSPLLIYNSFHQMVPILAKFGVRFTSMKLPDLCNPYIKGCILQPTTQNMIKALERAIGVPPVPLKQLFSDKLDQDEFERFRTFIKNEFINIQNDSKSIKFLKTLPIWPTQSRSTCISAQEGILPPQDITFFSIKEETNIFLVKSDSDFNALFKLGAKYITPLEYVKEHLNPQTVTLDQQYVDFLKT</sequence>
<accession>A0ACA9PHA5</accession>
<name>A0ACA9PHA5_9GLOM</name>
<protein>
    <submittedName>
        <fullName evidence="1">1389_t:CDS:1</fullName>
    </submittedName>
</protein>
<dbReference type="EMBL" id="CAJVPW010025928">
    <property type="protein sequence ID" value="CAG8710619.1"/>
    <property type="molecule type" value="Genomic_DNA"/>
</dbReference>
<dbReference type="Proteomes" id="UP000789366">
    <property type="component" value="Unassembled WGS sequence"/>
</dbReference>
<feature type="non-terminal residue" evidence="1">
    <location>
        <position position="665"/>
    </location>
</feature>
<proteinExistence type="predicted"/>
<comment type="caution">
    <text evidence="1">The sequence shown here is derived from an EMBL/GenBank/DDBJ whole genome shotgun (WGS) entry which is preliminary data.</text>
</comment>
<keyword evidence="2" id="KW-1185">Reference proteome</keyword>
<gene>
    <name evidence="1" type="ORF">SPELUC_LOCUS11791</name>
</gene>
<evidence type="ECO:0000313" key="2">
    <source>
        <dbReference type="Proteomes" id="UP000789366"/>
    </source>
</evidence>
<evidence type="ECO:0000313" key="1">
    <source>
        <dbReference type="EMBL" id="CAG8710619.1"/>
    </source>
</evidence>